<organism evidence="1">
    <name type="scientific">marine sediment metagenome</name>
    <dbReference type="NCBI Taxonomy" id="412755"/>
    <lineage>
        <taxon>unclassified sequences</taxon>
        <taxon>metagenomes</taxon>
        <taxon>ecological metagenomes</taxon>
    </lineage>
</organism>
<comment type="caution">
    <text evidence="1">The sequence shown here is derived from an EMBL/GenBank/DDBJ whole genome shotgun (WGS) entry which is preliminary data.</text>
</comment>
<dbReference type="EMBL" id="LAZR01005972">
    <property type="protein sequence ID" value="KKM95700.1"/>
    <property type="molecule type" value="Genomic_DNA"/>
</dbReference>
<dbReference type="AlphaFoldDB" id="A0A0F9P3R2"/>
<accession>A0A0F9P3R2</accession>
<proteinExistence type="predicted"/>
<sequence>MATVINTFPDRRAELLGKGIGALVGNVIAARQKKKEEEERQKKVNEGIELMGRAARKEKAFFGPSITTGPTRKFREAGPGKGEVTARELQPKPGRVPTGADIAKKFGEAGVDDEFVIALAQGVEEEKAKAERESQQKLNLAAVLSVGGEDLTKAQMFDVIARAGLSAGGLPFEVTRTLINQIDSLAKVEGGDDLRDIPIFNADGPLGNLPVPERVHRLSQPAQDAWFKERGFEGFTTQPTARVPEGKLKASALKRLVDTGVIDQTQADKHAIGAIEVRGPDATGRVSITDTTTNKVTFRGGGDLTPATLSLIDRRVLAINDALLLLKRSDLSSVGIDQILKAEIGGIALQIPVIGSIAEALGLNPEEVNEIQADRSVFFSLLRPLAASFAVGGSRQNQGTKVQIELAKRMSNMVRFSSTPGGAEMSRIQLTEILTEIKNNLVAQRISRSSTPPNVTRVDWFFDENDEIQFKVLE</sequence>
<protein>
    <submittedName>
        <fullName evidence="1">Uncharacterized protein</fullName>
    </submittedName>
</protein>
<gene>
    <name evidence="1" type="ORF">LCGC14_1185590</name>
</gene>
<name>A0A0F9P3R2_9ZZZZ</name>
<reference evidence="1" key="1">
    <citation type="journal article" date="2015" name="Nature">
        <title>Complex archaea that bridge the gap between prokaryotes and eukaryotes.</title>
        <authorList>
            <person name="Spang A."/>
            <person name="Saw J.H."/>
            <person name="Jorgensen S.L."/>
            <person name="Zaremba-Niedzwiedzka K."/>
            <person name="Martijn J."/>
            <person name="Lind A.E."/>
            <person name="van Eijk R."/>
            <person name="Schleper C."/>
            <person name="Guy L."/>
            <person name="Ettema T.J."/>
        </authorList>
    </citation>
    <scope>NUCLEOTIDE SEQUENCE</scope>
</reference>
<evidence type="ECO:0000313" key="1">
    <source>
        <dbReference type="EMBL" id="KKM95700.1"/>
    </source>
</evidence>